<dbReference type="EMBL" id="SJDL01000005">
    <property type="protein sequence ID" value="TBW58128.1"/>
    <property type="molecule type" value="Genomic_DNA"/>
</dbReference>
<comment type="caution">
    <text evidence="2">The sequence shown here is derived from an EMBL/GenBank/DDBJ whole genome shotgun (WGS) entry which is preliminary data.</text>
</comment>
<name>A0ABY1ZNI2_9GAMM</name>
<protein>
    <submittedName>
        <fullName evidence="2">Uncharacterized protein</fullName>
    </submittedName>
</protein>
<dbReference type="Proteomes" id="UP000313645">
    <property type="component" value="Unassembled WGS sequence"/>
</dbReference>
<accession>A0ABY1ZNI2</accession>
<evidence type="ECO:0000313" key="2">
    <source>
        <dbReference type="EMBL" id="TBW58128.1"/>
    </source>
</evidence>
<evidence type="ECO:0000256" key="1">
    <source>
        <dbReference type="SAM" id="MobiDB-lite"/>
    </source>
</evidence>
<reference evidence="2 3" key="1">
    <citation type="submission" date="2019-02" db="EMBL/GenBank/DDBJ databases">
        <title>Marinobacter halodurans sp. nov., a marine bacterium isolated from sea tidal flat.</title>
        <authorList>
            <person name="Yoo Y."/>
            <person name="Lee D.W."/>
            <person name="Kim B.S."/>
            <person name="Kim J.-J."/>
        </authorList>
    </citation>
    <scope>NUCLEOTIDE SEQUENCE [LARGE SCALE GENOMIC DNA]</scope>
    <source>
        <strain evidence="2 3">YJ-S3-2</strain>
    </source>
</reference>
<gene>
    <name evidence="2" type="ORF">EZI54_04550</name>
</gene>
<feature type="region of interest" description="Disordered" evidence="1">
    <location>
        <begin position="61"/>
        <end position="80"/>
    </location>
</feature>
<sequence>MQIKRPRSRYIDRFGRLTDQLSHGVVAVRNNPPGKDNFNTIEFMLGDMMAELELPFEPMMPFTPAPNRHRMIHPNKPENS</sequence>
<organism evidence="2 3">
    <name type="scientific">Marinobacter halodurans</name>
    <dbReference type="NCBI Taxonomy" id="2528979"/>
    <lineage>
        <taxon>Bacteria</taxon>
        <taxon>Pseudomonadati</taxon>
        <taxon>Pseudomonadota</taxon>
        <taxon>Gammaproteobacteria</taxon>
        <taxon>Pseudomonadales</taxon>
        <taxon>Marinobacteraceae</taxon>
        <taxon>Marinobacter</taxon>
    </lineage>
</organism>
<dbReference type="RefSeq" id="WP_131479497.1">
    <property type="nucleotide sequence ID" value="NZ_SJDL01000005.1"/>
</dbReference>
<proteinExistence type="predicted"/>
<keyword evidence="3" id="KW-1185">Reference proteome</keyword>
<evidence type="ECO:0000313" key="3">
    <source>
        <dbReference type="Proteomes" id="UP000313645"/>
    </source>
</evidence>